<dbReference type="EMBL" id="VYTZ01000005">
    <property type="protein sequence ID" value="KAA9378277.1"/>
    <property type="molecule type" value="Genomic_DNA"/>
</dbReference>
<evidence type="ECO:0000259" key="5">
    <source>
        <dbReference type="PROSITE" id="PS50977"/>
    </source>
</evidence>
<dbReference type="Proteomes" id="UP000327011">
    <property type="component" value="Unassembled WGS sequence"/>
</dbReference>
<dbReference type="InterPro" id="IPR009057">
    <property type="entry name" value="Homeodomain-like_sf"/>
</dbReference>
<dbReference type="GO" id="GO:0000976">
    <property type="term" value="F:transcription cis-regulatory region binding"/>
    <property type="evidence" value="ECO:0007669"/>
    <property type="project" value="TreeGrafter"/>
</dbReference>
<reference evidence="6 7" key="1">
    <citation type="submission" date="2019-09" db="EMBL/GenBank/DDBJ databases">
        <title>Screening of Novel Bioactive Compounds from Soil-Associated.</title>
        <authorList>
            <person name="Gong X."/>
        </authorList>
    </citation>
    <scope>NUCLEOTIDE SEQUENCE [LARGE SCALE GENOMIC DNA]</scope>
    <source>
        <strain evidence="6 7">Gxj-6</strain>
    </source>
</reference>
<evidence type="ECO:0000313" key="7">
    <source>
        <dbReference type="Proteomes" id="UP000327011"/>
    </source>
</evidence>
<dbReference type="InterPro" id="IPR036271">
    <property type="entry name" value="Tet_transcr_reg_TetR-rel_C_sf"/>
</dbReference>
<dbReference type="PANTHER" id="PTHR30055:SF234">
    <property type="entry name" value="HTH-TYPE TRANSCRIPTIONAL REGULATOR BETI"/>
    <property type="match status" value="1"/>
</dbReference>
<organism evidence="6 7">
    <name type="scientific">Microbispora cellulosiformans</name>
    <dbReference type="NCBI Taxonomy" id="2614688"/>
    <lineage>
        <taxon>Bacteria</taxon>
        <taxon>Bacillati</taxon>
        <taxon>Actinomycetota</taxon>
        <taxon>Actinomycetes</taxon>
        <taxon>Streptosporangiales</taxon>
        <taxon>Streptosporangiaceae</taxon>
        <taxon>Microbispora</taxon>
    </lineage>
</organism>
<dbReference type="InterPro" id="IPR050109">
    <property type="entry name" value="HTH-type_TetR-like_transc_reg"/>
</dbReference>
<dbReference type="SUPFAM" id="SSF46689">
    <property type="entry name" value="Homeodomain-like"/>
    <property type="match status" value="1"/>
</dbReference>
<evidence type="ECO:0000256" key="4">
    <source>
        <dbReference type="PROSITE-ProRule" id="PRU00335"/>
    </source>
</evidence>
<keyword evidence="2 4" id="KW-0238">DNA-binding</keyword>
<comment type="caution">
    <text evidence="6">The sequence shown here is derived from an EMBL/GenBank/DDBJ whole genome shotgun (WGS) entry which is preliminary data.</text>
</comment>
<protein>
    <submittedName>
        <fullName evidence="6">TetR/AcrR family transcriptional regulator</fullName>
    </submittedName>
</protein>
<dbReference type="PANTHER" id="PTHR30055">
    <property type="entry name" value="HTH-TYPE TRANSCRIPTIONAL REGULATOR RUTR"/>
    <property type="match status" value="1"/>
</dbReference>
<sequence length="219" mass="23271">MNERQGGVRKARAAETRAALKDAARRLFMERGYLNTKIADIAAEAGRATGSFYEHFKSKEELLQALMADLEGQADEEIGAAGHPRDHDLTDRAQLRGHMAVAWSVLRANLPVVAARMQALIAERPASGAAWASLTAESEVLRDHLEYLRERGHPLPGDPALLAPMMAAMLSMFGYAVLTAGEHGPAAGDDEIVDTLTGLLLHGLAGGESAGPGLVGQNS</sequence>
<dbReference type="GO" id="GO:0003700">
    <property type="term" value="F:DNA-binding transcription factor activity"/>
    <property type="evidence" value="ECO:0007669"/>
    <property type="project" value="TreeGrafter"/>
</dbReference>
<evidence type="ECO:0000256" key="2">
    <source>
        <dbReference type="ARBA" id="ARBA00023125"/>
    </source>
</evidence>
<dbReference type="Pfam" id="PF00440">
    <property type="entry name" value="TetR_N"/>
    <property type="match status" value="1"/>
</dbReference>
<feature type="domain" description="HTH tetR-type" evidence="5">
    <location>
        <begin position="14"/>
        <end position="74"/>
    </location>
</feature>
<evidence type="ECO:0000313" key="6">
    <source>
        <dbReference type="EMBL" id="KAA9378277.1"/>
    </source>
</evidence>
<dbReference type="Gene3D" id="1.10.10.60">
    <property type="entry name" value="Homeodomain-like"/>
    <property type="match status" value="1"/>
</dbReference>
<dbReference type="PROSITE" id="PS50977">
    <property type="entry name" value="HTH_TETR_2"/>
    <property type="match status" value="1"/>
</dbReference>
<keyword evidence="1" id="KW-0805">Transcription regulation</keyword>
<dbReference type="InterPro" id="IPR001647">
    <property type="entry name" value="HTH_TetR"/>
</dbReference>
<keyword evidence="7" id="KW-1185">Reference proteome</keyword>
<name>A0A5J5K3C1_9ACTN</name>
<evidence type="ECO:0000256" key="1">
    <source>
        <dbReference type="ARBA" id="ARBA00023015"/>
    </source>
</evidence>
<dbReference type="Gene3D" id="1.10.357.10">
    <property type="entry name" value="Tetracycline Repressor, domain 2"/>
    <property type="match status" value="1"/>
</dbReference>
<dbReference type="PRINTS" id="PR00455">
    <property type="entry name" value="HTHTETR"/>
</dbReference>
<accession>A0A5J5K3C1</accession>
<dbReference type="AlphaFoldDB" id="A0A5J5K3C1"/>
<dbReference type="SUPFAM" id="SSF48498">
    <property type="entry name" value="Tetracyclin repressor-like, C-terminal domain"/>
    <property type="match status" value="1"/>
</dbReference>
<keyword evidence="3" id="KW-0804">Transcription</keyword>
<gene>
    <name evidence="6" type="ORF">F5972_15475</name>
</gene>
<evidence type="ECO:0000256" key="3">
    <source>
        <dbReference type="ARBA" id="ARBA00023163"/>
    </source>
</evidence>
<proteinExistence type="predicted"/>
<dbReference type="RefSeq" id="WP_150934189.1">
    <property type="nucleotide sequence ID" value="NZ_VYTZ01000005.1"/>
</dbReference>
<feature type="DNA-binding region" description="H-T-H motif" evidence="4">
    <location>
        <begin position="37"/>
        <end position="56"/>
    </location>
</feature>